<dbReference type="GO" id="GO:0051989">
    <property type="term" value="F:coproporphyrinogen dehydrogenase activity"/>
    <property type="evidence" value="ECO:0007669"/>
    <property type="project" value="UniProtKB-EC"/>
</dbReference>
<dbReference type="SUPFAM" id="SSF102114">
    <property type="entry name" value="Radical SAM enzymes"/>
    <property type="match status" value="1"/>
</dbReference>
<dbReference type="SFLD" id="SFLDG01082">
    <property type="entry name" value="B12-binding_domain_containing"/>
    <property type="match status" value="1"/>
</dbReference>
<dbReference type="PROSITE" id="PS51918">
    <property type="entry name" value="RADICAL_SAM"/>
    <property type="match status" value="1"/>
</dbReference>
<name>A0A414IU00_9FIRM</name>
<comment type="caution">
    <text evidence="6">The sequence shown here is derived from an EMBL/GenBank/DDBJ whole genome shotgun (WGS) entry which is preliminary data.</text>
</comment>
<sequence length="532" mass="60379">MIVVVFNKPDFEYDVHSLLKEFFPQEDVQMYYSCPPDEVEGKNLACTHHEMTDAGVKEFADASQVFKIDYVGDEIAVEWTLNRAGGNNSMTDEMQQADESDIKTAGKSICTKISVDGTDRKETKNRLKLALYSMIEKGTGKSLPWGTLSGIRPTKIAMKCIEDGMSDKETYDYLKETYLASDEKIDLSIGIAKREKALLDKVDYDNGYSLYIGIPFCPSTCAYCSFTSYPLGVWKNRVDDYLDALEKEIDYTAQKFYHKKLNSIYIGGGTPTTLSPAQLDRLIRKIKCSFDLKNCLEFTVEAGRPDSITREKLMALKKNGISRISVNPQTMKQQTLDIIGRHHTVDDTIQSFKLARELGFDNINMDLIMGLPEETLDDVRHTMELVKELAPDNVTIHSLAVKRAARLTIFKDRYRDMQMVNTQEHMDLCAAYCKQMGLEPYYLYRQKGMAGNMENVGYAAKGKAGVYNILIMEEKQTIVACGAGASTKRVWPVPNPDGTHRIDRCENVKDVGQYIARIDEMIERKQRLFEEK</sequence>
<dbReference type="InterPro" id="IPR058240">
    <property type="entry name" value="rSAM_sf"/>
</dbReference>
<dbReference type="InterPro" id="IPR034505">
    <property type="entry name" value="Coproporphyrinogen-III_oxidase"/>
</dbReference>
<protein>
    <submittedName>
        <fullName evidence="6">Coproporphyrinogen dehydrogenase HemZ</fullName>
        <ecNumber evidence="6">1.3.98.3</ecNumber>
    </submittedName>
</protein>
<dbReference type="Proteomes" id="UP000285290">
    <property type="component" value="Unassembled WGS sequence"/>
</dbReference>
<dbReference type="Pfam" id="PF04055">
    <property type="entry name" value="Radical_SAM"/>
    <property type="match status" value="1"/>
</dbReference>
<dbReference type="CDD" id="cd01335">
    <property type="entry name" value="Radical_SAM"/>
    <property type="match status" value="1"/>
</dbReference>
<dbReference type="PANTHER" id="PTHR13932:SF1">
    <property type="entry name" value="OXYGEN-INDEPENDENT COPROPORPHYRINOGEN-III OXIDASE-LIKE PROTEIN HEMZ"/>
    <property type="match status" value="1"/>
</dbReference>
<dbReference type="GO" id="GO:0046872">
    <property type="term" value="F:metal ion binding"/>
    <property type="evidence" value="ECO:0007669"/>
    <property type="project" value="UniProtKB-KW"/>
</dbReference>
<dbReference type="InterPro" id="IPR013785">
    <property type="entry name" value="Aldolase_TIM"/>
</dbReference>
<dbReference type="GO" id="GO:0005737">
    <property type="term" value="C:cytoplasm"/>
    <property type="evidence" value="ECO:0007669"/>
    <property type="project" value="TreeGrafter"/>
</dbReference>
<dbReference type="GO" id="GO:0051539">
    <property type="term" value="F:4 iron, 4 sulfur cluster binding"/>
    <property type="evidence" value="ECO:0007669"/>
    <property type="project" value="TreeGrafter"/>
</dbReference>
<feature type="domain" description="Radical SAM core" evidence="5">
    <location>
        <begin position="202"/>
        <end position="439"/>
    </location>
</feature>
<evidence type="ECO:0000313" key="6">
    <source>
        <dbReference type="EMBL" id="RHE32114.1"/>
    </source>
</evidence>
<evidence type="ECO:0000256" key="1">
    <source>
        <dbReference type="ARBA" id="ARBA00022691"/>
    </source>
</evidence>
<dbReference type="InterPro" id="IPR023995">
    <property type="entry name" value="HemZ"/>
</dbReference>
<dbReference type="AlphaFoldDB" id="A0A414IU00"/>
<organism evidence="6 7">
    <name type="scientific">Agathobacter rectalis</name>
    <dbReference type="NCBI Taxonomy" id="39491"/>
    <lineage>
        <taxon>Bacteria</taxon>
        <taxon>Bacillati</taxon>
        <taxon>Bacillota</taxon>
        <taxon>Clostridia</taxon>
        <taxon>Lachnospirales</taxon>
        <taxon>Lachnospiraceae</taxon>
        <taxon>Agathobacter</taxon>
    </lineage>
</organism>
<dbReference type="PANTHER" id="PTHR13932">
    <property type="entry name" value="COPROPORPHYRINIGEN III OXIDASE"/>
    <property type="match status" value="1"/>
</dbReference>
<dbReference type="EC" id="1.3.98.3" evidence="6"/>
<dbReference type="SFLD" id="SFLDS00029">
    <property type="entry name" value="Radical_SAM"/>
    <property type="match status" value="1"/>
</dbReference>
<evidence type="ECO:0000256" key="2">
    <source>
        <dbReference type="ARBA" id="ARBA00022723"/>
    </source>
</evidence>
<dbReference type="SFLD" id="SFLDF00310">
    <property type="entry name" value="oxygen-independent_coproporphy"/>
    <property type="match status" value="1"/>
</dbReference>
<dbReference type="NCBIfam" id="TIGR03994">
    <property type="entry name" value="rSAM_HemZ"/>
    <property type="match status" value="1"/>
</dbReference>
<dbReference type="GO" id="GO:0006779">
    <property type="term" value="P:porphyrin-containing compound biosynthetic process"/>
    <property type="evidence" value="ECO:0007669"/>
    <property type="project" value="TreeGrafter"/>
</dbReference>
<dbReference type="SMART" id="SM00729">
    <property type="entry name" value="Elp3"/>
    <property type="match status" value="1"/>
</dbReference>
<keyword evidence="6" id="KW-0560">Oxidoreductase</keyword>
<dbReference type="InterPro" id="IPR006638">
    <property type="entry name" value="Elp3/MiaA/NifB-like_rSAM"/>
</dbReference>
<keyword evidence="4" id="KW-0411">Iron-sulfur</keyword>
<dbReference type="SFLD" id="SFLDG01065">
    <property type="entry name" value="anaerobic_coproporphyrinogen-I"/>
    <property type="match status" value="1"/>
</dbReference>
<dbReference type="EMBL" id="QSKC01000008">
    <property type="protein sequence ID" value="RHE32114.1"/>
    <property type="molecule type" value="Genomic_DNA"/>
</dbReference>
<proteinExistence type="predicted"/>
<evidence type="ECO:0000259" key="5">
    <source>
        <dbReference type="PROSITE" id="PS51918"/>
    </source>
</evidence>
<keyword evidence="2" id="KW-0479">Metal-binding</keyword>
<accession>A0A414IU00</accession>
<dbReference type="Gene3D" id="3.20.20.70">
    <property type="entry name" value="Aldolase class I"/>
    <property type="match status" value="1"/>
</dbReference>
<dbReference type="InterPro" id="IPR007197">
    <property type="entry name" value="rSAM"/>
</dbReference>
<evidence type="ECO:0000256" key="3">
    <source>
        <dbReference type="ARBA" id="ARBA00023004"/>
    </source>
</evidence>
<reference evidence="6 7" key="1">
    <citation type="submission" date="2018-08" db="EMBL/GenBank/DDBJ databases">
        <title>A genome reference for cultivated species of the human gut microbiota.</title>
        <authorList>
            <person name="Zou Y."/>
            <person name="Xue W."/>
            <person name="Luo G."/>
        </authorList>
    </citation>
    <scope>NUCLEOTIDE SEQUENCE [LARGE SCALE GENOMIC DNA]</scope>
    <source>
        <strain evidence="6 7">AM29-10</strain>
    </source>
</reference>
<gene>
    <name evidence="6" type="primary">hemZ</name>
    <name evidence="6" type="ORF">DW753_07660</name>
</gene>
<keyword evidence="1" id="KW-0949">S-adenosyl-L-methionine</keyword>
<keyword evidence="3" id="KW-0408">Iron</keyword>
<dbReference type="RefSeq" id="WP_117997154.1">
    <property type="nucleotide sequence ID" value="NZ_QRWI01000006.1"/>
</dbReference>
<evidence type="ECO:0000313" key="7">
    <source>
        <dbReference type="Proteomes" id="UP000285290"/>
    </source>
</evidence>
<evidence type="ECO:0000256" key="4">
    <source>
        <dbReference type="ARBA" id="ARBA00023014"/>
    </source>
</evidence>